<gene>
    <name evidence="2" type="primary">jg18503</name>
    <name evidence="2" type="ORF">PAEG_LOCUS20104</name>
</gene>
<dbReference type="Proteomes" id="UP000838756">
    <property type="component" value="Unassembled WGS sequence"/>
</dbReference>
<dbReference type="AlphaFoldDB" id="A0A8S4S138"/>
<reference evidence="2" key="1">
    <citation type="submission" date="2022-03" db="EMBL/GenBank/DDBJ databases">
        <authorList>
            <person name="Lindestad O."/>
        </authorList>
    </citation>
    <scope>NUCLEOTIDE SEQUENCE</scope>
</reference>
<accession>A0A8S4S138</accession>
<name>A0A8S4S138_9NEOP</name>
<proteinExistence type="predicted"/>
<feature type="compositionally biased region" description="Polar residues" evidence="1">
    <location>
        <begin position="254"/>
        <end position="264"/>
    </location>
</feature>
<evidence type="ECO:0000313" key="3">
    <source>
        <dbReference type="Proteomes" id="UP000838756"/>
    </source>
</evidence>
<feature type="region of interest" description="Disordered" evidence="1">
    <location>
        <begin position="242"/>
        <end position="284"/>
    </location>
</feature>
<dbReference type="EMBL" id="CAKXAJ010025803">
    <property type="protein sequence ID" value="CAH2244115.1"/>
    <property type="molecule type" value="Genomic_DNA"/>
</dbReference>
<sequence>MQELLARIKICYQIICCVPIDIIFSRIKNPDTEQIAHCKEQIPSSEENIPCCKEQIPCGKEQIFHSKEQQDFNCNVNTRDKENESHLNQNVKIRIMEKSKTKTNIDNKSPIVNKSNRRIISAKIPKDQKKTDRCLETRISSIKLYSRVEKIRILKELQITDANIDKLISGKIEQRSAKEYQTHSIDIKDFAQPTNTKSVAQSIDEKYVEQSRDNKNMEKSLCNKFFGHTTSNKYFAKPISNASADQSVDEKSTDSLIGNRNTSKGLPAMNEAEDAQDTTNSTDNKSLTKCQCINNSELAKKAILNFAGDGPEIKISQIKIHVKRRKGGNFFRRLFKSQTNDNIPINDVNKNCDCIRK</sequence>
<evidence type="ECO:0000313" key="2">
    <source>
        <dbReference type="EMBL" id="CAH2244115.1"/>
    </source>
</evidence>
<protein>
    <submittedName>
        <fullName evidence="2">Jg18503 protein</fullName>
    </submittedName>
</protein>
<comment type="caution">
    <text evidence="2">The sequence shown here is derived from an EMBL/GenBank/DDBJ whole genome shotgun (WGS) entry which is preliminary data.</text>
</comment>
<keyword evidence="3" id="KW-1185">Reference proteome</keyword>
<evidence type="ECO:0000256" key="1">
    <source>
        <dbReference type="SAM" id="MobiDB-lite"/>
    </source>
</evidence>
<organism evidence="2 3">
    <name type="scientific">Pararge aegeria aegeria</name>
    <dbReference type="NCBI Taxonomy" id="348720"/>
    <lineage>
        <taxon>Eukaryota</taxon>
        <taxon>Metazoa</taxon>
        <taxon>Ecdysozoa</taxon>
        <taxon>Arthropoda</taxon>
        <taxon>Hexapoda</taxon>
        <taxon>Insecta</taxon>
        <taxon>Pterygota</taxon>
        <taxon>Neoptera</taxon>
        <taxon>Endopterygota</taxon>
        <taxon>Lepidoptera</taxon>
        <taxon>Glossata</taxon>
        <taxon>Ditrysia</taxon>
        <taxon>Papilionoidea</taxon>
        <taxon>Nymphalidae</taxon>
        <taxon>Satyrinae</taxon>
        <taxon>Satyrini</taxon>
        <taxon>Parargina</taxon>
        <taxon>Pararge</taxon>
    </lineage>
</organism>